<dbReference type="GO" id="GO:0005524">
    <property type="term" value="F:ATP binding"/>
    <property type="evidence" value="ECO:0007669"/>
    <property type="project" value="UniProtKB-KW"/>
</dbReference>
<dbReference type="Proteomes" id="UP000233293">
    <property type="component" value="Unassembled WGS sequence"/>
</dbReference>
<keyword evidence="10" id="KW-1278">Translocase</keyword>
<sequence length="498" mass="54720">MGSSSPYLEFVRISKSFPGVLALDDVSFGVNSGSVRALVGENGAGKSTLLKILSGVYRPSSGVLRIDGSERAFQGTSESLAAGVSVIYQELVTVPKLSVAENLFLGHLPKKRGLVDYPCLYELARAALVSLADDIDPRTPLGLLSIGQQQMMEIAKALTRGARILAFDEPTSSLSAREIERLFSVIERLRSEGRTILYVSHRMEEIFQICDSVTVFKDGRHIETFHSTKGLTQDILINRMVGRDIKNVYNYSERPYGDVSIEARDITGPGLKEPISIRVRSGEILGLFGLVGAGRTELLKLIYGATRRTGGEILLKGHPAKVETPRDAIDQGIVFCSENRKAEGIIPLGSVQENINISARRHHGYRMGFINETWERRNAKEQVRSLDVRTPSLEQRICNLSGGNQQKVILARWLSDQMSVVLFDEPTRGIDVGARSEIYALIRRLAERGVAILMVSSDLPEVLGVSDRIAVMRDGALSGIVERTDTSEQKILSMALPV</sequence>
<keyword evidence="9 13" id="KW-0067">ATP-binding</keyword>
<evidence type="ECO:0000256" key="7">
    <source>
        <dbReference type="ARBA" id="ARBA00022737"/>
    </source>
</evidence>
<evidence type="ECO:0000313" key="14">
    <source>
        <dbReference type="Proteomes" id="UP000233293"/>
    </source>
</evidence>
<dbReference type="InterPro" id="IPR027417">
    <property type="entry name" value="P-loop_NTPase"/>
</dbReference>
<evidence type="ECO:0000256" key="3">
    <source>
        <dbReference type="ARBA" id="ARBA00022448"/>
    </source>
</evidence>
<dbReference type="AlphaFoldDB" id="A0A2N3PZT4"/>
<proteinExistence type="predicted"/>
<dbReference type="CDD" id="cd03215">
    <property type="entry name" value="ABC_Carb_Monos_II"/>
    <property type="match status" value="1"/>
</dbReference>
<dbReference type="InterPro" id="IPR050107">
    <property type="entry name" value="ABC_carbohydrate_import_ATPase"/>
</dbReference>
<keyword evidence="13" id="KW-0378">Hydrolase</keyword>
<dbReference type="InterPro" id="IPR003439">
    <property type="entry name" value="ABC_transporter-like_ATP-bd"/>
</dbReference>
<keyword evidence="11" id="KW-0472">Membrane</keyword>
<dbReference type="NCBIfam" id="NF008442">
    <property type="entry name" value="PRK11288.1"/>
    <property type="match status" value="1"/>
</dbReference>
<keyword evidence="5" id="KW-0997">Cell inner membrane</keyword>
<feature type="domain" description="ABC transporter" evidence="12">
    <location>
        <begin position="243"/>
        <end position="497"/>
    </location>
</feature>
<evidence type="ECO:0000256" key="10">
    <source>
        <dbReference type="ARBA" id="ARBA00022967"/>
    </source>
</evidence>
<keyword evidence="14" id="KW-1185">Reference proteome</keyword>
<dbReference type="OrthoDB" id="7283113at2"/>
<dbReference type="FunFam" id="3.40.50.300:FF:000126">
    <property type="entry name" value="Galactose/methyl galactoside import ATP-binding protein MglA"/>
    <property type="match status" value="1"/>
</dbReference>
<keyword evidence="8" id="KW-0547">Nucleotide-binding</keyword>
<evidence type="ECO:0000259" key="12">
    <source>
        <dbReference type="PROSITE" id="PS50893"/>
    </source>
</evidence>
<reference evidence="14" key="1">
    <citation type="submission" date="2017-12" db="EMBL/GenBank/DDBJ databases">
        <title>Draft genome sequence of Telmatospirillum siberiense 26-4b1T, an acidotolerant peatland alphaproteobacterium potentially involved in sulfur cycling.</title>
        <authorList>
            <person name="Hausmann B."/>
            <person name="Pjevac P."/>
            <person name="Schreck K."/>
            <person name="Herbold C.W."/>
            <person name="Daims H."/>
            <person name="Wagner M."/>
            <person name="Pester M."/>
            <person name="Loy A."/>
        </authorList>
    </citation>
    <scope>NUCLEOTIDE SEQUENCE [LARGE SCALE GENOMIC DNA]</scope>
    <source>
        <strain evidence="14">26-4b1</strain>
    </source>
</reference>
<accession>A0A2N3PZT4</accession>
<evidence type="ECO:0000256" key="9">
    <source>
        <dbReference type="ARBA" id="ARBA00022840"/>
    </source>
</evidence>
<dbReference type="Pfam" id="PF00005">
    <property type="entry name" value="ABC_tran"/>
    <property type="match status" value="2"/>
</dbReference>
<dbReference type="FunFam" id="3.40.50.300:FF:000127">
    <property type="entry name" value="Ribose import ATP-binding protein RbsA"/>
    <property type="match status" value="1"/>
</dbReference>
<dbReference type="GO" id="GO:0016887">
    <property type="term" value="F:ATP hydrolysis activity"/>
    <property type="evidence" value="ECO:0007669"/>
    <property type="project" value="InterPro"/>
</dbReference>
<dbReference type="SMART" id="SM00382">
    <property type="entry name" value="AAA"/>
    <property type="match status" value="2"/>
</dbReference>
<evidence type="ECO:0000256" key="4">
    <source>
        <dbReference type="ARBA" id="ARBA00022475"/>
    </source>
</evidence>
<dbReference type="EC" id="3.6.3.17" evidence="13"/>
<dbReference type="InterPro" id="IPR003593">
    <property type="entry name" value="AAA+_ATPase"/>
</dbReference>
<dbReference type="PANTHER" id="PTHR43790">
    <property type="entry name" value="CARBOHYDRATE TRANSPORT ATP-BINDING PROTEIN MG119-RELATED"/>
    <property type="match status" value="1"/>
</dbReference>
<dbReference type="Gene3D" id="3.40.50.300">
    <property type="entry name" value="P-loop containing nucleotide triphosphate hydrolases"/>
    <property type="match status" value="2"/>
</dbReference>
<dbReference type="PROSITE" id="PS50893">
    <property type="entry name" value="ABC_TRANSPORTER_2"/>
    <property type="match status" value="2"/>
</dbReference>
<evidence type="ECO:0000256" key="1">
    <source>
        <dbReference type="ARBA" id="ARBA00004202"/>
    </source>
</evidence>
<evidence type="ECO:0000256" key="2">
    <source>
        <dbReference type="ARBA" id="ARBA00004533"/>
    </source>
</evidence>
<evidence type="ECO:0000256" key="6">
    <source>
        <dbReference type="ARBA" id="ARBA00022597"/>
    </source>
</evidence>
<keyword evidence="6" id="KW-0762">Sugar transport</keyword>
<comment type="caution">
    <text evidence="13">The sequence shown here is derived from an EMBL/GenBank/DDBJ whole genome shotgun (WGS) entry which is preliminary data.</text>
</comment>
<dbReference type="CDD" id="cd03216">
    <property type="entry name" value="ABC_Carb_Monos_I"/>
    <property type="match status" value="1"/>
</dbReference>
<evidence type="ECO:0000256" key="5">
    <source>
        <dbReference type="ARBA" id="ARBA00022519"/>
    </source>
</evidence>
<dbReference type="PANTHER" id="PTHR43790:SF6">
    <property type="entry name" value="ARABINOSE IMPORT ATP-BINDING PROTEIN ARAG"/>
    <property type="match status" value="1"/>
</dbReference>
<dbReference type="EMBL" id="PIUM01000003">
    <property type="protein sequence ID" value="PKU25924.1"/>
    <property type="molecule type" value="Genomic_DNA"/>
</dbReference>
<protein>
    <submittedName>
        <fullName evidence="13">L-arabinose ABC transporter ATP-binding protein AraG</fullName>
        <ecNumber evidence="13">3.6.3.17</ecNumber>
    </submittedName>
</protein>
<keyword evidence="7" id="KW-0677">Repeat</keyword>
<evidence type="ECO:0000313" key="13">
    <source>
        <dbReference type="EMBL" id="PKU25924.1"/>
    </source>
</evidence>
<comment type="subcellular location">
    <subcellularLocation>
        <location evidence="2">Cell inner membrane</location>
    </subcellularLocation>
    <subcellularLocation>
        <location evidence="1">Cell membrane</location>
        <topology evidence="1">Peripheral membrane protein</topology>
    </subcellularLocation>
</comment>
<dbReference type="PROSITE" id="PS00211">
    <property type="entry name" value="ABC_TRANSPORTER_1"/>
    <property type="match status" value="1"/>
</dbReference>
<evidence type="ECO:0000256" key="8">
    <source>
        <dbReference type="ARBA" id="ARBA00022741"/>
    </source>
</evidence>
<keyword evidence="3" id="KW-0813">Transport</keyword>
<keyword evidence="4" id="KW-1003">Cell membrane</keyword>
<organism evidence="13 14">
    <name type="scientific">Telmatospirillum siberiense</name>
    <dbReference type="NCBI Taxonomy" id="382514"/>
    <lineage>
        <taxon>Bacteria</taxon>
        <taxon>Pseudomonadati</taxon>
        <taxon>Pseudomonadota</taxon>
        <taxon>Alphaproteobacteria</taxon>
        <taxon>Rhodospirillales</taxon>
        <taxon>Rhodospirillaceae</taxon>
        <taxon>Telmatospirillum</taxon>
    </lineage>
</organism>
<dbReference type="GO" id="GO:0015749">
    <property type="term" value="P:monosaccharide transmembrane transport"/>
    <property type="evidence" value="ECO:0007669"/>
    <property type="project" value="UniProtKB-ARBA"/>
</dbReference>
<feature type="domain" description="ABC transporter" evidence="12">
    <location>
        <begin position="8"/>
        <end position="243"/>
    </location>
</feature>
<gene>
    <name evidence="13" type="primary">araG</name>
    <name evidence="13" type="ORF">CWS72_03890</name>
</gene>
<dbReference type="SUPFAM" id="SSF52540">
    <property type="entry name" value="P-loop containing nucleoside triphosphate hydrolases"/>
    <property type="match status" value="2"/>
</dbReference>
<dbReference type="GO" id="GO:0005886">
    <property type="term" value="C:plasma membrane"/>
    <property type="evidence" value="ECO:0007669"/>
    <property type="project" value="UniProtKB-SubCell"/>
</dbReference>
<dbReference type="InterPro" id="IPR017871">
    <property type="entry name" value="ABC_transporter-like_CS"/>
</dbReference>
<name>A0A2N3PZT4_9PROT</name>
<evidence type="ECO:0000256" key="11">
    <source>
        <dbReference type="ARBA" id="ARBA00023136"/>
    </source>
</evidence>